<evidence type="ECO:0000313" key="4">
    <source>
        <dbReference type="EMBL" id="KAK4215724.1"/>
    </source>
</evidence>
<protein>
    <submittedName>
        <fullName evidence="4">Glycosyltransferase</fullName>
    </submittedName>
</protein>
<dbReference type="GO" id="GO:0000030">
    <property type="term" value="F:mannosyltransferase activity"/>
    <property type="evidence" value="ECO:0007669"/>
    <property type="project" value="TreeGrafter"/>
</dbReference>
<evidence type="ECO:0000313" key="5">
    <source>
        <dbReference type="Proteomes" id="UP001301769"/>
    </source>
</evidence>
<dbReference type="Pfam" id="PF04488">
    <property type="entry name" value="Gly_transf_sug"/>
    <property type="match status" value="1"/>
</dbReference>
<dbReference type="Proteomes" id="UP001301769">
    <property type="component" value="Unassembled WGS sequence"/>
</dbReference>
<feature type="transmembrane region" description="Helical" evidence="3">
    <location>
        <begin position="307"/>
        <end position="327"/>
    </location>
</feature>
<accession>A0AAN7B9Q8</accession>
<dbReference type="GO" id="GO:0051999">
    <property type="term" value="P:mannosyl-inositol phosphorylceramide biosynthetic process"/>
    <property type="evidence" value="ECO:0007669"/>
    <property type="project" value="TreeGrafter"/>
</dbReference>
<evidence type="ECO:0000256" key="3">
    <source>
        <dbReference type="SAM" id="Phobius"/>
    </source>
</evidence>
<dbReference type="InterPro" id="IPR051706">
    <property type="entry name" value="Glycosyltransferase_domain"/>
</dbReference>
<organism evidence="4 5">
    <name type="scientific">Rhypophila decipiens</name>
    <dbReference type="NCBI Taxonomy" id="261697"/>
    <lineage>
        <taxon>Eukaryota</taxon>
        <taxon>Fungi</taxon>
        <taxon>Dikarya</taxon>
        <taxon>Ascomycota</taxon>
        <taxon>Pezizomycotina</taxon>
        <taxon>Sordariomycetes</taxon>
        <taxon>Sordariomycetidae</taxon>
        <taxon>Sordariales</taxon>
        <taxon>Naviculisporaceae</taxon>
        <taxon>Rhypophila</taxon>
    </lineage>
</organism>
<proteinExistence type="inferred from homology"/>
<dbReference type="SUPFAM" id="SSF53448">
    <property type="entry name" value="Nucleotide-diphospho-sugar transferases"/>
    <property type="match status" value="1"/>
</dbReference>
<dbReference type="AlphaFoldDB" id="A0AAN7B9Q8"/>
<keyword evidence="3" id="KW-1133">Transmembrane helix</keyword>
<dbReference type="PANTHER" id="PTHR32385:SF15">
    <property type="entry name" value="INOSITOL PHOSPHOCERAMIDE MANNOSYLTRANSFERASE 1"/>
    <property type="match status" value="1"/>
</dbReference>
<dbReference type="InterPro" id="IPR007577">
    <property type="entry name" value="GlycoTrfase_DXD_sugar-bd_CS"/>
</dbReference>
<reference evidence="4" key="2">
    <citation type="submission" date="2023-05" db="EMBL/GenBank/DDBJ databases">
        <authorList>
            <consortium name="Lawrence Berkeley National Laboratory"/>
            <person name="Steindorff A."/>
            <person name="Hensen N."/>
            <person name="Bonometti L."/>
            <person name="Westerberg I."/>
            <person name="Brannstrom I.O."/>
            <person name="Guillou S."/>
            <person name="Cros-Aarteil S."/>
            <person name="Calhoun S."/>
            <person name="Haridas S."/>
            <person name="Kuo A."/>
            <person name="Mondo S."/>
            <person name="Pangilinan J."/>
            <person name="Riley R."/>
            <person name="Labutti K."/>
            <person name="Andreopoulos B."/>
            <person name="Lipzen A."/>
            <person name="Chen C."/>
            <person name="Yanf M."/>
            <person name="Daum C."/>
            <person name="Ng V."/>
            <person name="Clum A."/>
            <person name="Ohm R."/>
            <person name="Martin F."/>
            <person name="Silar P."/>
            <person name="Natvig D."/>
            <person name="Lalanne C."/>
            <person name="Gautier V."/>
            <person name="Ament-Velasquez S.L."/>
            <person name="Kruys A."/>
            <person name="Hutchinson M.I."/>
            <person name="Powell A.J."/>
            <person name="Barry K."/>
            <person name="Miller A.N."/>
            <person name="Grigoriev I.V."/>
            <person name="Debuchy R."/>
            <person name="Gladieux P."/>
            <person name="Thoren M.H."/>
            <person name="Johannesson H."/>
        </authorList>
    </citation>
    <scope>NUCLEOTIDE SEQUENCE</scope>
    <source>
        <strain evidence="4">PSN293</strain>
    </source>
</reference>
<dbReference type="Gene3D" id="3.90.550.20">
    <property type="match status" value="1"/>
</dbReference>
<comment type="similarity">
    <text evidence="1">Belongs to the glycosyltransferase 32 family.</text>
</comment>
<reference evidence="4" key="1">
    <citation type="journal article" date="2023" name="Mol. Phylogenet. Evol.">
        <title>Genome-scale phylogeny and comparative genomics of the fungal order Sordariales.</title>
        <authorList>
            <person name="Hensen N."/>
            <person name="Bonometti L."/>
            <person name="Westerberg I."/>
            <person name="Brannstrom I.O."/>
            <person name="Guillou S."/>
            <person name="Cros-Aarteil S."/>
            <person name="Calhoun S."/>
            <person name="Haridas S."/>
            <person name="Kuo A."/>
            <person name="Mondo S."/>
            <person name="Pangilinan J."/>
            <person name="Riley R."/>
            <person name="LaButti K."/>
            <person name="Andreopoulos B."/>
            <person name="Lipzen A."/>
            <person name="Chen C."/>
            <person name="Yan M."/>
            <person name="Daum C."/>
            <person name="Ng V."/>
            <person name="Clum A."/>
            <person name="Steindorff A."/>
            <person name="Ohm R.A."/>
            <person name="Martin F."/>
            <person name="Silar P."/>
            <person name="Natvig D.O."/>
            <person name="Lalanne C."/>
            <person name="Gautier V."/>
            <person name="Ament-Velasquez S.L."/>
            <person name="Kruys A."/>
            <person name="Hutchinson M.I."/>
            <person name="Powell A.J."/>
            <person name="Barry K."/>
            <person name="Miller A.N."/>
            <person name="Grigoriev I.V."/>
            <person name="Debuchy R."/>
            <person name="Gladieux P."/>
            <person name="Hiltunen Thoren M."/>
            <person name="Johannesson H."/>
        </authorList>
    </citation>
    <scope>NUCLEOTIDE SEQUENCE</scope>
    <source>
        <strain evidence="4">PSN293</strain>
    </source>
</reference>
<name>A0AAN7B9Q8_9PEZI</name>
<keyword evidence="3" id="KW-0472">Membrane</keyword>
<keyword evidence="3" id="KW-0812">Transmembrane</keyword>
<evidence type="ECO:0000256" key="1">
    <source>
        <dbReference type="ARBA" id="ARBA00009003"/>
    </source>
</evidence>
<gene>
    <name evidence="4" type="ORF">QBC37DRAFT_116770</name>
</gene>
<dbReference type="InterPro" id="IPR029044">
    <property type="entry name" value="Nucleotide-diphossugar_trans"/>
</dbReference>
<dbReference type="PANTHER" id="PTHR32385">
    <property type="entry name" value="MANNOSYL PHOSPHORYLINOSITOL CERAMIDE SYNTHASE"/>
    <property type="match status" value="1"/>
</dbReference>
<comment type="caution">
    <text evidence="4">The sequence shown here is derived from an EMBL/GenBank/DDBJ whole genome shotgun (WGS) entry which is preliminary data.</text>
</comment>
<sequence length="337" mass="38379">MGIIPSPARAHRAHPILFPTFLLLGAVFLWCSRSVLYDAYKLAALPLVWSHQSSEYLISAEHDGFDITFANYSKTQVSAAPFEDRVPPILHHVSLGSGAQSHSKQWMEVRQTCLDIHPGWEAMLWTDDKANVFVAKYFPELESMWQSYRYPIQKIDSLRYMILYFYGGAILDMDLQCNRALGPLRRFEFVAPAANPVGFSVGFMMASKRNEFVGEIVRNLERYNRHWLLLPYPTVMFSTGCHYASTIHSLQPNRHELKVLAGTKSDPNMHRLNGQVKTPIFDHLGSSSWHSYDAALILSLGKSGAQWKIPVLLVGGSLVTFVIMRRIRRRRLSLRGK</sequence>
<evidence type="ECO:0000256" key="2">
    <source>
        <dbReference type="ARBA" id="ARBA00022679"/>
    </source>
</evidence>
<dbReference type="GO" id="GO:0016020">
    <property type="term" value="C:membrane"/>
    <property type="evidence" value="ECO:0007669"/>
    <property type="project" value="GOC"/>
</dbReference>
<keyword evidence="2" id="KW-0808">Transferase</keyword>
<keyword evidence="5" id="KW-1185">Reference proteome</keyword>
<dbReference type="EMBL" id="MU858076">
    <property type="protein sequence ID" value="KAK4215724.1"/>
    <property type="molecule type" value="Genomic_DNA"/>
</dbReference>